<feature type="signal peptide" evidence="1">
    <location>
        <begin position="1"/>
        <end position="17"/>
    </location>
</feature>
<evidence type="ECO:0008006" key="4">
    <source>
        <dbReference type="Google" id="ProtNLM"/>
    </source>
</evidence>
<accession>A0ABP8FZK2</accession>
<evidence type="ECO:0000256" key="1">
    <source>
        <dbReference type="SAM" id="SignalP"/>
    </source>
</evidence>
<protein>
    <recommendedName>
        <fullName evidence="4">DUF4249 domain-containing protein</fullName>
    </recommendedName>
</protein>
<evidence type="ECO:0000313" key="3">
    <source>
        <dbReference type="Proteomes" id="UP001501844"/>
    </source>
</evidence>
<name>A0ABP8FZK2_9BACT</name>
<comment type="caution">
    <text evidence="2">The sequence shown here is derived from an EMBL/GenBank/DDBJ whole genome shotgun (WGS) entry which is preliminary data.</text>
</comment>
<dbReference type="PROSITE" id="PS51257">
    <property type="entry name" value="PROKAR_LIPOPROTEIN"/>
    <property type="match status" value="1"/>
</dbReference>
<dbReference type="EMBL" id="BAABGX010000003">
    <property type="protein sequence ID" value="GAA4314189.1"/>
    <property type="molecule type" value="Genomic_DNA"/>
</dbReference>
<organism evidence="2 3">
    <name type="scientific">Nibribacter koreensis</name>
    <dbReference type="NCBI Taxonomy" id="1084519"/>
    <lineage>
        <taxon>Bacteria</taxon>
        <taxon>Pseudomonadati</taxon>
        <taxon>Bacteroidota</taxon>
        <taxon>Cytophagia</taxon>
        <taxon>Cytophagales</taxon>
        <taxon>Hymenobacteraceae</taxon>
        <taxon>Nibribacter</taxon>
    </lineage>
</organism>
<keyword evidence="1" id="KW-0732">Signal</keyword>
<dbReference type="InterPro" id="IPR025345">
    <property type="entry name" value="DUF4249"/>
</dbReference>
<proteinExistence type="predicted"/>
<keyword evidence="3" id="KW-1185">Reference proteome</keyword>
<evidence type="ECO:0000313" key="2">
    <source>
        <dbReference type="EMBL" id="GAA4314189.1"/>
    </source>
</evidence>
<dbReference type="Proteomes" id="UP001501844">
    <property type="component" value="Unassembled WGS sequence"/>
</dbReference>
<reference evidence="3" key="1">
    <citation type="journal article" date="2019" name="Int. J. Syst. Evol. Microbiol.">
        <title>The Global Catalogue of Microorganisms (GCM) 10K type strain sequencing project: providing services to taxonomists for standard genome sequencing and annotation.</title>
        <authorList>
            <consortium name="The Broad Institute Genomics Platform"/>
            <consortium name="The Broad Institute Genome Sequencing Center for Infectious Disease"/>
            <person name="Wu L."/>
            <person name="Ma J."/>
        </authorList>
    </citation>
    <scope>NUCLEOTIDE SEQUENCE [LARGE SCALE GENOMIC DNA]</scope>
    <source>
        <strain evidence="3">JCM 17917</strain>
    </source>
</reference>
<sequence>MKSLCRWFLLALPLLLAGCVEPVDLKMPDDEKVMTISGMITTDPGPYYVYVNMSSPYGGNLSIVDPAVHDAVVRIEDETGKVEQLAQYQRGVYRSRADALGVKGRVGGTYTLTVRLKDGRIYQSKAETMPAVPAIDDVKSTYVQRTILKGENELPDNRFELTLQMKDPAGERNFYRWDWTGVYEVATQPWEYTEKDLRTGRLVSRPKSCCTTCWVKDSINPISVVDDRLFNGNLVTGQQVATIPVNAQTLSIRYRVEVRQYSLSETAYDYWRVMAMQTSKTGSVLDPPPANAKGNLYNVNDPNEMVIGYFGASAISRKIINLSRTDVPNPPPLFDYDDDCRVINNSTTLRPSFW</sequence>
<feature type="chain" id="PRO_5047280096" description="DUF4249 domain-containing protein" evidence="1">
    <location>
        <begin position="18"/>
        <end position="354"/>
    </location>
</feature>
<dbReference type="Pfam" id="PF14054">
    <property type="entry name" value="DUF4249"/>
    <property type="match status" value="1"/>
</dbReference>
<gene>
    <name evidence="2" type="ORF">GCM10023183_34310</name>
</gene>